<proteinExistence type="predicted"/>
<evidence type="ECO:0000313" key="1">
    <source>
        <dbReference type="EMBL" id="EGZ09484.1"/>
    </source>
</evidence>
<evidence type="ECO:0008006" key="3">
    <source>
        <dbReference type="Google" id="ProtNLM"/>
    </source>
</evidence>
<name>G5A438_PHYSP</name>
<dbReference type="InParanoid" id="G5A438"/>
<protein>
    <recommendedName>
        <fullName evidence="3">MULE transposase domain-containing protein</fullName>
    </recommendedName>
</protein>
<dbReference type="EMBL" id="JH159159">
    <property type="protein sequence ID" value="EGZ09484.1"/>
    <property type="molecule type" value="Genomic_DNA"/>
</dbReference>
<dbReference type="Proteomes" id="UP000002640">
    <property type="component" value="Unassembled WGS sequence"/>
</dbReference>
<organism evidence="1 2">
    <name type="scientific">Phytophthora sojae (strain P6497)</name>
    <name type="common">Soybean stem and root rot agent</name>
    <name type="synonym">Phytophthora megasperma f. sp. glycines</name>
    <dbReference type="NCBI Taxonomy" id="1094619"/>
    <lineage>
        <taxon>Eukaryota</taxon>
        <taxon>Sar</taxon>
        <taxon>Stramenopiles</taxon>
        <taxon>Oomycota</taxon>
        <taxon>Peronosporomycetes</taxon>
        <taxon>Peronosporales</taxon>
        <taxon>Peronosporaceae</taxon>
        <taxon>Phytophthora</taxon>
    </lineage>
</organism>
<keyword evidence="2" id="KW-1185">Reference proteome</keyword>
<dbReference type="AlphaFoldDB" id="G5A438"/>
<dbReference type="RefSeq" id="XP_009534345.1">
    <property type="nucleotide sequence ID" value="XM_009536050.1"/>
</dbReference>
<dbReference type="GeneID" id="20652423"/>
<sequence>DCAHSKNRSFSGQQMLLVGRDGNCNNITIAMALVDAEGIVNYTWFVESLRQAGLDITEYPVFCDRCDAFRSVAATYNINVRY</sequence>
<feature type="non-terminal residue" evidence="1">
    <location>
        <position position="1"/>
    </location>
</feature>
<gene>
    <name evidence="1" type="ORF">PHYSODRAFT_434365</name>
</gene>
<feature type="non-terminal residue" evidence="1">
    <location>
        <position position="82"/>
    </location>
</feature>
<evidence type="ECO:0000313" key="2">
    <source>
        <dbReference type="Proteomes" id="UP000002640"/>
    </source>
</evidence>
<dbReference type="KEGG" id="psoj:PHYSODRAFT_434365"/>
<reference evidence="1 2" key="1">
    <citation type="journal article" date="2006" name="Science">
        <title>Phytophthora genome sequences uncover evolutionary origins and mechanisms of pathogenesis.</title>
        <authorList>
            <person name="Tyler B.M."/>
            <person name="Tripathy S."/>
            <person name="Zhang X."/>
            <person name="Dehal P."/>
            <person name="Jiang R.H."/>
            <person name="Aerts A."/>
            <person name="Arredondo F.D."/>
            <person name="Baxter L."/>
            <person name="Bensasson D."/>
            <person name="Beynon J.L."/>
            <person name="Chapman J."/>
            <person name="Damasceno C.M."/>
            <person name="Dorrance A.E."/>
            <person name="Dou D."/>
            <person name="Dickerman A.W."/>
            <person name="Dubchak I.L."/>
            <person name="Garbelotto M."/>
            <person name="Gijzen M."/>
            <person name="Gordon S.G."/>
            <person name="Govers F."/>
            <person name="Grunwald N.J."/>
            <person name="Huang W."/>
            <person name="Ivors K.L."/>
            <person name="Jones R.W."/>
            <person name="Kamoun S."/>
            <person name="Krampis K."/>
            <person name="Lamour K.H."/>
            <person name="Lee M.K."/>
            <person name="McDonald W.H."/>
            <person name="Medina M."/>
            <person name="Meijer H.J."/>
            <person name="Nordberg E.K."/>
            <person name="Maclean D.J."/>
            <person name="Ospina-Giraldo M.D."/>
            <person name="Morris P.F."/>
            <person name="Phuntumart V."/>
            <person name="Putnam N.H."/>
            <person name="Rash S."/>
            <person name="Rose J.K."/>
            <person name="Sakihama Y."/>
            <person name="Salamov A.A."/>
            <person name="Savidor A."/>
            <person name="Scheuring C.F."/>
            <person name="Smith B.M."/>
            <person name="Sobral B.W."/>
            <person name="Terry A."/>
            <person name="Torto-Alalibo T.A."/>
            <person name="Win J."/>
            <person name="Xu Z."/>
            <person name="Zhang H."/>
            <person name="Grigoriev I.V."/>
            <person name="Rokhsar D.S."/>
            <person name="Boore J.L."/>
        </authorList>
    </citation>
    <scope>NUCLEOTIDE SEQUENCE [LARGE SCALE GENOMIC DNA]</scope>
    <source>
        <strain evidence="1 2">P6497</strain>
    </source>
</reference>
<accession>G5A438</accession>